<feature type="signal peptide" evidence="1">
    <location>
        <begin position="1"/>
        <end position="18"/>
    </location>
</feature>
<proteinExistence type="predicted"/>
<evidence type="ECO:0000256" key="1">
    <source>
        <dbReference type="SAM" id="SignalP"/>
    </source>
</evidence>
<evidence type="ECO:0000313" key="2">
    <source>
        <dbReference type="EMBL" id="GGJ48115.1"/>
    </source>
</evidence>
<dbReference type="Proteomes" id="UP000632222">
    <property type="component" value="Unassembled WGS sequence"/>
</dbReference>
<dbReference type="EMBL" id="BMOD01000018">
    <property type="protein sequence ID" value="GGJ48115.1"/>
    <property type="molecule type" value="Genomic_DNA"/>
</dbReference>
<feature type="chain" id="PRO_5045865804" evidence="1">
    <location>
        <begin position="19"/>
        <end position="171"/>
    </location>
</feature>
<comment type="caution">
    <text evidence="2">The sequence shown here is derived from an EMBL/GenBank/DDBJ whole genome shotgun (WGS) entry which is preliminary data.</text>
</comment>
<evidence type="ECO:0000313" key="3">
    <source>
        <dbReference type="Proteomes" id="UP000632222"/>
    </source>
</evidence>
<dbReference type="RefSeq" id="WP_189005342.1">
    <property type="nucleotide sequence ID" value="NZ_BMOD01000018.1"/>
</dbReference>
<gene>
    <name evidence="2" type="ORF">GCM10008938_37660</name>
</gene>
<keyword evidence="1" id="KW-0732">Signal</keyword>
<organism evidence="2 3">
    <name type="scientific">Deinococcus roseus</name>
    <dbReference type="NCBI Taxonomy" id="392414"/>
    <lineage>
        <taxon>Bacteria</taxon>
        <taxon>Thermotogati</taxon>
        <taxon>Deinococcota</taxon>
        <taxon>Deinococci</taxon>
        <taxon>Deinococcales</taxon>
        <taxon>Deinococcaceae</taxon>
        <taxon>Deinococcus</taxon>
    </lineage>
</organism>
<accession>A0ABQ2D6W8</accession>
<sequence length="171" mass="18996">MHRPLFMLMLLATSPALAQTPNPAYKDVQKSDLMLKEIRERQANSLKNTIINTADIPRYLSRAKAEVLALIPTISQTTAQTLVNLAGKRIKVTVYTSQGAYNQKNSYFPQMARYGVNVITLKKVGAGSDFFIDANQLIKVAGKQSNYMTGTEIPTIRATALYGIEMLLKQK</sequence>
<reference evidence="3" key="1">
    <citation type="journal article" date="2019" name="Int. J. Syst. Evol. Microbiol.">
        <title>The Global Catalogue of Microorganisms (GCM) 10K type strain sequencing project: providing services to taxonomists for standard genome sequencing and annotation.</title>
        <authorList>
            <consortium name="The Broad Institute Genomics Platform"/>
            <consortium name="The Broad Institute Genome Sequencing Center for Infectious Disease"/>
            <person name="Wu L."/>
            <person name="Ma J."/>
        </authorList>
    </citation>
    <scope>NUCLEOTIDE SEQUENCE [LARGE SCALE GENOMIC DNA]</scope>
    <source>
        <strain evidence="3">JCM 14370</strain>
    </source>
</reference>
<keyword evidence="3" id="KW-1185">Reference proteome</keyword>
<protein>
    <submittedName>
        <fullName evidence="2">Uncharacterized protein</fullName>
    </submittedName>
</protein>
<name>A0ABQ2D6W8_9DEIO</name>